<dbReference type="Proteomes" id="UP000032545">
    <property type="component" value="Unassembled WGS sequence"/>
</dbReference>
<evidence type="ECO:0000256" key="1">
    <source>
        <dbReference type="SAM" id="Coils"/>
    </source>
</evidence>
<feature type="coiled-coil region" evidence="1">
    <location>
        <begin position="120"/>
        <end position="232"/>
    </location>
</feature>
<dbReference type="PANTHER" id="PTHR34547:SF1">
    <property type="entry name" value="YACP-LIKE NYN DOMAIN PROTEIN"/>
    <property type="match status" value="1"/>
</dbReference>
<name>A0A0D8B9L7_9ACTN</name>
<organism evidence="3 4">
    <name type="scientific">Frankia torreyi</name>
    <dbReference type="NCBI Taxonomy" id="1856"/>
    <lineage>
        <taxon>Bacteria</taxon>
        <taxon>Bacillati</taxon>
        <taxon>Actinomycetota</taxon>
        <taxon>Actinomycetes</taxon>
        <taxon>Frankiales</taxon>
        <taxon>Frankiaceae</taxon>
        <taxon>Frankia</taxon>
    </lineage>
</organism>
<feature type="region of interest" description="Disordered" evidence="2">
    <location>
        <begin position="276"/>
        <end position="296"/>
    </location>
</feature>
<dbReference type="Pfam" id="PF05991">
    <property type="entry name" value="NYN_YacP"/>
    <property type="match status" value="1"/>
</dbReference>
<accession>A0A0D8B9L7</accession>
<dbReference type="PANTHER" id="PTHR34547">
    <property type="entry name" value="YACP-LIKE NYN DOMAIN PROTEIN"/>
    <property type="match status" value="1"/>
</dbReference>
<dbReference type="AlphaFoldDB" id="A0A0D8B9L7"/>
<gene>
    <name evidence="3" type="ORF">FF36_04743</name>
</gene>
<dbReference type="InterPro" id="IPR010298">
    <property type="entry name" value="YacP-like"/>
</dbReference>
<reference evidence="4" key="1">
    <citation type="submission" date="2015-02" db="EMBL/GenBank/DDBJ databases">
        <title>Draft Genome of Frankia sp. CpI1-S.</title>
        <authorList>
            <person name="Oshone R.T."/>
            <person name="Ngom M."/>
            <person name="Ghodhbane-Gtari F."/>
            <person name="Gtari M."/>
            <person name="Morris K."/>
            <person name="Thomas K."/>
            <person name="Sen A."/>
            <person name="Tisa L.S."/>
        </authorList>
    </citation>
    <scope>NUCLEOTIDE SEQUENCE [LARGE SCALE GENOMIC DNA]</scope>
    <source>
        <strain evidence="4">CpI1-S</strain>
    </source>
</reference>
<protein>
    <submittedName>
        <fullName evidence="3">YacP-like NYN domain</fullName>
    </submittedName>
</protein>
<proteinExistence type="predicted"/>
<dbReference type="EMBL" id="JYFN01000047">
    <property type="protein sequence ID" value="KJE20968.1"/>
    <property type="molecule type" value="Genomic_DNA"/>
</dbReference>
<evidence type="ECO:0000256" key="2">
    <source>
        <dbReference type="SAM" id="MobiDB-lite"/>
    </source>
</evidence>
<reference evidence="3 4" key="2">
    <citation type="journal article" date="2016" name="Genome Announc.">
        <title>Permanent Draft Genome Sequences for Two Variants of Frankia sp. Strain CpI1, the First Frankia Strain Isolated from Root Nodules of Comptonia peregrina.</title>
        <authorList>
            <person name="Oshone R."/>
            <person name="Hurst S.G.IV."/>
            <person name="Abebe-Akele F."/>
            <person name="Simpson S."/>
            <person name="Morris K."/>
            <person name="Thomas W.K."/>
            <person name="Tisa L.S."/>
        </authorList>
    </citation>
    <scope>NUCLEOTIDE SEQUENCE [LARGE SCALE GENOMIC DNA]</scope>
    <source>
        <strain evidence="4">CpI1-S</strain>
    </source>
</reference>
<evidence type="ECO:0000313" key="3">
    <source>
        <dbReference type="EMBL" id="KJE20968.1"/>
    </source>
</evidence>
<evidence type="ECO:0000313" key="4">
    <source>
        <dbReference type="Proteomes" id="UP000032545"/>
    </source>
</evidence>
<dbReference type="OrthoDB" id="5145920at2"/>
<dbReference type="RefSeq" id="WP_044887255.1">
    <property type="nucleotide sequence ID" value="NZ_JYFN01000047.1"/>
</dbReference>
<sequence length="436" mass="46744">MTGPLPAPVREYVIELAAQTLADLPESDVPPSLVAVRRFKASRRAKAGAIPLAAAVDNEVFRGRVAEWIRRHQPELAEAADSAGGLPPAAPPEKVAAVAYLLRVPHWPELVELASASAAEAEVRGRADEAERTIRRLTEQLAANQRSAAGELGQLRERLAAARAEAEETRRRLRASSEQIRRAEQAARESVVAAETARDAALAAGRDAEVEVRRLRGRVAELESALAAARRDSRDSRSVDDARMRVLLDTLIASAHGVRRELDLPTMVARPADLLARGGDGPSSAPQAFVGARGRPDDDPTLIDEVLAVPGVHLIIDGYNVTKRGYGRLTLQAQRERLLSGLGALAGRNPDSEVTVVFDATAVVARPVGVTMPRGVRVLFSRPGQLADEEIVRLVRMEPQGRPVFVVTSDREVAENSAAAGARAVPSAALLARLDR</sequence>
<keyword evidence="1" id="KW-0175">Coiled coil</keyword>
<keyword evidence="4" id="KW-1185">Reference proteome</keyword>
<dbReference type="PATRIC" id="fig|1502723.3.peg.4710"/>
<comment type="caution">
    <text evidence="3">The sequence shown here is derived from an EMBL/GenBank/DDBJ whole genome shotgun (WGS) entry which is preliminary data.</text>
</comment>